<evidence type="ECO:0000256" key="7">
    <source>
        <dbReference type="ARBA" id="ARBA00022801"/>
    </source>
</evidence>
<dbReference type="Gene3D" id="3.50.30.50">
    <property type="entry name" value="Putative cyclase"/>
    <property type="match status" value="1"/>
</dbReference>
<evidence type="ECO:0000256" key="1">
    <source>
        <dbReference type="ARBA" id="ARBA00001947"/>
    </source>
</evidence>
<dbReference type="EC" id="3.5.1.9" evidence="4"/>
<evidence type="ECO:0000256" key="9">
    <source>
        <dbReference type="ARBA" id="ARBA00023079"/>
    </source>
</evidence>
<keyword evidence="9" id="KW-0823">Tryptophan catabolism</keyword>
<evidence type="ECO:0000256" key="4">
    <source>
        <dbReference type="ARBA" id="ARBA00012930"/>
    </source>
</evidence>
<evidence type="ECO:0000256" key="3">
    <source>
        <dbReference type="ARBA" id="ARBA00011738"/>
    </source>
</evidence>
<dbReference type="InterPro" id="IPR007325">
    <property type="entry name" value="KFase/CYL"/>
</dbReference>
<dbReference type="Pfam" id="PF04199">
    <property type="entry name" value="Cyclase"/>
    <property type="match status" value="1"/>
</dbReference>
<evidence type="ECO:0000256" key="11">
    <source>
        <dbReference type="ARBA" id="ARBA00060547"/>
    </source>
</evidence>
<keyword evidence="6" id="KW-0479">Metal-binding</keyword>
<dbReference type="GO" id="GO:0019441">
    <property type="term" value="P:L-tryptophan catabolic process to kynurenine"/>
    <property type="evidence" value="ECO:0007669"/>
    <property type="project" value="InterPro"/>
</dbReference>
<name>A0A5C7FMF3_9BACI</name>
<dbReference type="AlphaFoldDB" id="A0A5C7FMF3"/>
<organism evidence="12 13">
    <name type="scientific">Alkalicoccus halolimnae</name>
    <dbReference type="NCBI Taxonomy" id="1667239"/>
    <lineage>
        <taxon>Bacteria</taxon>
        <taxon>Bacillati</taxon>
        <taxon>Bacillota</taxon>
        <taxon>Bacilli</taxon>
        <taxon>Bacillales</taxon>
        <taxon>Bacillaceae</taxon>
        <taxon>Alkalicoccus</taxon>
    </lineage>
</organism>
<dbReference type="EMBL" id="CP144914">
    <property type="protein sequence ID" value="WWD81513.1"/>
    <property type="molecule type" value="Genomic_DNA"/>
</dbReference>
<evidence type="ECO:0000256" key="8">
    <source>
        <dbReference type="ARBA" id="ARBA00022833"/>
    </source>
</evidence>
<comment type="catalytic activity">
    <reaction evidence="10">
        <text>N-formyl-L-kynurenine + H2O = L-kynurenine + formate + H(+)</text>
        <dbReference type="Rhea" id="RHEA:13009"/>
        <dbReference type="ChEBI" id="CHEBI:15377"/>
        <dbReference type="ChEBI" id="CHEBI:15378"/>
        <dbReference type="ChEBI" id="CHEBI:15740"/>
        <dbReference type="ChEBI" id="CHEBI:57959"/>
        <dbReference type="ChEBI" id="CHEBI:58629"/>
        <dbReference type="EC" id="3.5.1.9"/>
    </reaction>
</comment>
<dbReference type="OrthoDB" id="9796085at2"/>
<proteinExistence type="predicted"/>
<dbReference type="RefSeq" id="WP_147802126.1">
    <property type="nucleotide sequence ID" value="NZ_CP144914.1"/>
</dbReference>
<comment type="function">
    <text evidence="2">Catalyzes the hydrolysis of N-formyl-L-kynurenine to L-kynurenine, the second step in the kynurenine pathway of tryptophan degradation.</text>
</comment>
<keyword evidence="13" id="KW-1185">Reference proteome</keyword>
<dbReference type="SUPFAM" id="SSF102198">
    <property type="entry name" value="Putative cyclase"/>
    <property type="match status" value="1"/>
</dbReference>
<protein>
    <recommendedName>
        <fullName evidence="5">Kynurenine formamidase</fullName>
        <ecNumber evidence="4">3.5.1.9</ecNumber>
    </recommendedName>
</protein>
<keyword evidence="8" id="KW-0862">Zinc</keyword>
<dbReference type="GO" id="GO:0046872">
    <property type="term" value="F:metal ion binding"/>
    <property type="evidence" value="ECO:0007669"/>
    <property type="project" value="UniProtKB-KW"/>
</dbReference>
<comment type="cofactor">
    <cofactor evidence="1">
        <name>Zn(2+)</name>
        <dbReference type="ChEBI" id="CHEBI:29105"/>
    </cofactor>
</comment>
<evidence type="ECO:0000256" key="2">
    <source>
        <dbReference type="ARBA" id="ARBA00002204"/>
    </source>
</evidence>
<evidence type="ECO:0000313" key="13">
    <source>
        <dbReference type="Proteomes" id="UP000321816"/>
    </source>
</evidence>
<sequence length="203" mass="22149">MWIDISQKMYPGMPVWPGDKNFEYKAAMKISEGDSVNTGIISMSSHTGTHVDAPYHYDKNGKTIEDINVNDLCGAAEVVELTGVSKITKELVQDILPLKTSIVLFKTTEKEHNYDSYPAFDAEAVQLLADKGVSVIGTDGPSIDPLTSTALPAHKACRDRNIFIIEGLRLHVSPGFYELMAVPLALAEADGCPVRAVLRAWGE</sequence>
<dbReference type="Proteomes" id="UP000321816">
    <property type="component" value="Chromosome"/>
</dbReference>
<dbReference type="PANTHER" id="PTHR31118:SF32">
    <property type="entry name" value="KYNURENINE FORMAMIDASE"/>
    <property type="match status" value="1"/>
</dbReference>
<gene>
    <name evidence="12" type="ORF">FTX54_008240</name>
</gene>
<accession>A0A5C7FMF3</accession>
<comment type="pathway">
    <text evidence="11">Amino-acid degradation; L-tryptophan degradation via kynurenine pathway; L-kynurenine from L-tryptophan: step 2/2.</text>
</comment>
<dbReference type="KEGG" id="ahal:FTX54_008240"/>
<evidence type="ECO:0000256" key="6">
    <source>
        <dbReference type="ARBA" id="ARBA00022723"/>
    </source>
</evidence>
<dbReference type="PANTHER" id="PTHR31118">
    <property type="entry name" value="CYCLASE-LIKE PROTEIN 2"/>
    <property type="match status" value="1"/>
</dbReference>
<comment type="subunit">
    <text evidence="3">Homodimer.</text>
</comment>
<dbReference type="FunFam" id="3.50.30.50:FF:000001">
    <property type="entry name" value="Kynurenine formamidase"/>
    <property type="match status" value="1"/>
</dbReference>
<keyword evidence="7" id="KW-0378">Hydrolase</keyword>
<evidence type="ECO:0000256" key="10">
    <source>
        <dbReference type="ARBA" id="ARBA00048496"/>
    </source>
</evidence>
<evidence type="ECO:0000256" key="5">
    <source>
        <dbReference type="ARBA" id="ARBA00014889"/>
    </source>
</evidence>
<evidence type="ECO:0000313" key="12">
    <source>
        <dbReference type="EMBL" id="WWD81513.1"/>
    </source>
</evidence>
<dbReference type="GO" id="GO:0004061">
    <property type="term" value="F:arylformamidase activity"/>
    <property type="evidence" value="ECO:0007669"/>
    <property type="project" value="UniProtKB-EC"/>
</dbReference>
<reference evidence="12 13" key="1">
    <citation type="submission" date="2024-01" db="EMBL/GenBank/DDBJ databases">
        <title>Complete Genome Sequence of Alkalicoccus halolimnae BZ-SZ-XJ29T, a Moderately Halophilic Bacterium Isolated from a Salt Lake.</title>
        <authorList>
            <person name="Zhao B."/>
        </authorList>
    </citation>
    <scope>NUCLEOTIDE SEQUENCE [LARGE SCALE GENOMIC DNA]</scope>
    <source>
        <strain evidence="12 13">BZ-SZ-XJ29</strain>
    </source>
</reference>
<dbReference type="InterPro" id="IPR037175">
    <property type="entry name" value="KFase_sf"/>
</dbReference>